<protein>
    <submittedName>
        <fullName evidence="2">8495_t:CDS:1</fullName>
    </submittedName>
</protein>
<dbReference type="EMBL" id="CAJVPY010002698">
    <property type="protein sequence ID" value="CAG8569458.1"/>
    <property type="molecule type" value="Genomic_DNA"/>
</dbReference>
<sequence length="230" mass="26408">DNYLSDSSESSESLSPYQDNSFQARSPEPKNNTLPPTPVVSEPFEELRHYISRLKTQLGCSSNILKNLNSISKISLYLSNSDNLLPLVYYDTMTSSSDVSPVLNKTLLNNSIYSPSNNQHHFLTNTNPVKTNKIVSLFIAIPNLPKTPKYKFNENDSDTDEIIDEVRRLNKLKKEKFRFPSAKCSYDLAGNVYFYEERVKPDLHGYISSNYKEEKLNLISDIFDYYFGEE</sequence>
<keyword evidence="3" id="KW-1185">Reference proteome</keyword>
<evidence type="ECO:0000313" key="2">
    <source>
        <dbReference type="EMBL" id="CAG8569458.1"/>
    </source>
</evidence>
<gene>
    <name evidence="2" type="ORF">DERYTH_LOCUS6134</name>
</gene>
<organism evidence="2 3">
    <name type="scientific">Dentiscutata erythropus</name>
    <dbReference type="NCBI Taxonomy" id="1348616"/>
    <lineage>
        <taxon>Eukaryota</taxon>
        <taxon>Fungi</taxon>
        <taxon>Fungi incertae sedis</taxon>
        <taxon>Mucoromycota</taxon>
        <taxon>Glomeromycotina</taxon>
        <taxon>Glomeromycetes</taxon>
        <taxon>Diversisporales</taxon>
        <taxon>Gigasporaceae</taxon>
        <taxon>Dentiscutata</taxon>
    </lineage>
</organism>
<comment type="caution">
    <text evidence="2">The sequence shown here is derived from an EMBL/GenBank/DDBJ whole genome shotgun (WGS) entry which is preliminary data.</text>
</comment>
<feature type="compositionally biased region" description="Low complexity" evidence="1">
    <location>
        <begin position="1"/>
        <end position="15"/>
    </location>
</feature>
<name>A0A9N9FZY6_9GLOM</name>
<feature type="non-terminal residue" evidence="2">
    <location>
        <position position="230"/>
    </location>
</feature>
<dbReference type="AlphaFoldDB" id="A0A9N9FZY6"/>
<feature type="compositionally biased region" description="Polar residues" evidence="1">
    <location>
        <begin position="16"/>
        <end position="34"/>
    </location>
</feature>
<accession>A0A9N9FZY6</accession>
<evidence type="ECO:0000313" key="3">
    <source>
        <dbReference type="Proteomes" id="UP000789405"/>
    </source>
</evidence>
<reference evidence="2" key="1">
    <citation type="submission" date="2021-06" db="EMBL/GenBank/DDBJ databases">
        <authorList>
            <person name="Kallberg Y."/>
            <person name="Tangrot J."/>
            <person name="Rosling A."/>
        </authorList>
    </citation>
    <scope>NUCLEOTIDE SEQUENCE</scope>
    <source>
        <strain evidence="2">MA453B</strain>
    </source>
</reference>
<feature type="region of interest" description="Disordered" evidence="1">
    <location>
        <begin position="1"/>
        <end position="39"/>
    </location>
</feature>
<dbReference type="OrthoDB" id="2493416at2759"/>
<evidence type="ECO:0000256" key="1">
    <source>
        <dbReference type="SAM" id="MobiDB-lite"/>
    </source>
</evidence>
<proteinExistence type="predicted"/>
<dbReference type="Proteomes" id="UP000789405">
    <property type="component" value="Unassembled WGS sequence"/>
</dbReference>